<comment type="similarity">
    <text evidence="8 10">Belongs to the E3 ubiquitin-protein ligase UBR1-like family.</text>
</comment>
<dbReference type="FunFam" id="2.10.110.30:FF:000001">
    <property type="entry name" value="E3 ubiquitin-protein ligase UBR2 isoform 1"/>
    <property type="match status" value="1"/>
</dbReference>
<dbReference type="InterPro" id="IPR003126">
    <property type="entry name" value="Znf_UBR"/>
</dbReference>
<evidence type="ECO:0000256" key="9">
    <source>
        <dbReference type="PROSITE-ProRule" id="PRU00508"/>
    </source>
</evidence>
<name>A0A336LVG5_CULSO</name>
<evidence type="ECO:0000256" key="4">
    <source>
        <dbReference type="ARBA" id="ARBA00022723"/>
    </source>
</evidence>
<dbReference type="PROSITE" id="PS51157">
    <property type="entry name" value="ZF_UBR"/>
    <property type="match status" value="1"/>
</dbReference>
<keyword evidence="4 10" id="KW-0479">Metal-binding</keyword>
<keyword evidence="7 10" id="KW-0862">Zinc</keyword>
<dbReference type="VEuPathDB" id="VectorBase:CSON001036"/>
<dbReference type="OMA" id="GEASYMC"/>
<dbReference type="InterPro" id="IPR003769">
    <property type="entry name" value="ClpS_core"/>
</dbReference>
<keyword evidence="3 10" id="KW-0808">Transferase</keyword>
<dbReference type="EMBL" id="UFQT01000116">
    <property type="protein sequence ID" value="SSX20327.1"/>
    <property type="molecule type" value="Genomic_DNA"/>
</dbReference>
<evidence type="ECO:0000256" key="7">
    <source>
        <dbReference type="ARBA" id="ARBA00022833"/>
    </source>
</evidence>
<dbReference type="Gene3D" id="3.30.1390.10">
    <property type="match status" value="1"/>
</dbReference>
<evidence type="ECO:0000256" key="10">
    <source>
        <dbReference type="RuleBase" id="RU366018"/>
    </source>
</evidence>
<dbReference type="GO" id="GO:0008270">
    <property type="term" value="F:zinc ion binding"/>
    <property type="evidence" value="ECO:0007669"/>
    <property type="project" value="UniProtKB-UniRule"/>
</dbReference>
<dbReference type="InterPro" id="IPR036390">
    <property type="entry name" value="WH_DNA-bd_sf"/>
</dbReference>
<feature type="domain" description="UBR-type" evidence="11">
    <location>
        <begin position="101"/>
        <end position="172"/>
    </location>
</feature>
<dbReference type="InterPro" id="IPR042065">
    <property type="entry name" value="E3_ELL-like"/>
</dbReference>
<dbReference type="EC" id="2.3.2.27" evidence="10"/>
<dbReference type="Pfam" id="PF02207">
    <property type="entry name" value="zf-UBR"/>
    <property type="match status" value="1"/>
</dbReference>
<reference evidence="12" key="1">
    <citation type="submission" date="2018-04" db="EMBL/GenBank/DDBJ databases">
        <authorList>
            <person name="Go L.Y."/>
            <person name="Mitchell J.A."/>
        </authorList>
    </citation>
    <scope>NUCLEOTIDE SEQUENCE</scope>
    <source>
        <tissue evidence="12">Whole organism</tissue>
    </source>
</reference>
<organism evidence="13">
    <name type="scientific">Culicoides sonorensis</name>
    <name type="common">Biting midge</name>
    <dbReference type="NCBI Taxonomy" id="179676"/>
    <lineage>
        <taxon>Eukaryota</taxon>
        <taxon>Metazoa</taxon>
        <taxon>Ecdysozoa</taxon>
        <taxon>Arthropoda</taxon>
        <taxon>Hexapoda</taxon>
        <taxon>Insecta</taxon>
        <taxon>Pterygota</taxon>
        <taxon>Neoptera</taxon>
        <taxon>Endopterygota</taxon>
        <taxon>Diptera</taxon>
        <taxon>Nematocera</taxon>
        <taxon>Chironomoidea</taxon>
        <taxon>Ceratopogonidae</taxon>
        <taxon>Ceratopogoninae</taxon>
        <taxon>Culicoides</taxon>
        <taxon>Monoculicoides</taxon>
    </lineage>
</organism>
<dbReference type="SUPFAM" id="SSF54736">
    <property type="entry name" value="ClpS-like"/>
    <property type="match status" value="1"/>
</dbReference>
<dbReference type="Gene3D" id="2.10.110.30">
    <property type="match status" value="1"/>
</dbReference>
<dbReference type="SUPFAM" id="SSF46785">
    <property type="entry name" value="Winged helix' DNA-binding domain"/>
    <property type="match status" value="1"/>
</dbReference>
<evidence type="ECO:0000256" key="3">
    <source>
        <dbReference type="ARBA" id="ARBA00022679"/>
    </source>
</evidence>
<dbReference type="Pfam" id="PF18995">
    <property type="entry name" value="PRT6_C"/>
    <property type="match status" value="1"/>
</dbReference>
<evidence type="ECO:0000259" key="11">
    <source>
        <dbReference type="PROSITE" id="PS51157"/>
    </source>
</evidence>
<dbReference type="InterPro" id="IPR039164">
    <property type="entry name" value="UBR1-like"/>
</dbReference>
<dbReference type="GO" id="GO:0005737">
    <property type="term" value="C:cytoplasm"/>
    <property type="evidence" value="ECO:0007669"/>
    <property type="project" value="TreeGrafter"/>
</dbReference>
<dbReference type="UniPathway" id="UPA00143"/>
<evidence type="ECO:0000256" key="1">
    <source>
        <dbReference type="ARBA" id="ARBA00000900"/>
    </source>
</evidence>
<sequence>MIRSHQQTIGALPDCQKELKGWKDKFEMNNLNQLDLIQFFQQISPYFLTIEPKDDPSELGCCAFDEAGAKAAIIDILEELICGDNPQLVLEKIKTDDNVPSVCGRVFKIGEPTYSCRECSMDPTCVLCANCFNKSTHRHHKYKMSTSGGGGCCDCGDQEAWKRDPYCDEHKLGIEKQGESKIVTERMKKICQIAFRSILTFCTKSFQVKGENMNPLDYDVDIYCTILYNDEVHTFEQVISTLTNIIKCGQKEAIDYVTAIDREGRAVVKCGTYLLCKKMQTEIERKPVRTLTSKNAPLKVDVLHKDIVACQFVTMYLLSWFQDFLSKHQAFRAIFHDIITESGNPYALKNILLNDISLWKEARTSWHRLLISGMLMEYENKKKLAVVFTQKYSQLMQEFIRDDHFHTFSVASLSVQLYTVPTVAHHLIAEEDAFFKLLHTFYTETIEKHVKNHVLSFEKNTSTHTVFKRAVYILVDLKYLLSFKPDTWTQELRLGFLHGVQQLVKFLKVMQGMDAVTRQVGQHMEYEPEWESAFTLHIKLANIITLVLDWCSTDQIVLVKVYRMVIAALLENKFIISQTKAEVRELADHSANCLQYDVLSKPVSIHLPLTRFLAGLYINFEKYGLDFDTIAGNAEKPTPEQIIEPVLCARTMISQVFAGMWRRNGYSLLNQLFFYRNVRCRAEMLDRDVVILQMGASLIESNEFLIHLLNKFNLLAWASPNYEPNTSGAEEDGVRQIANMIDEFLELLIIIIGERYTPGIGSVTEDDRLKKEIIQQLCIKPFLHSELIKSLNEDSNGETGMENVINDVAIFKKPSQVEKIGVYQLKEEYLDDYNMYFYHYSKEEKSKSEEAQRKRKQEKNELVCCPPPKLPKLTQSFSMLANMLQCDVMLQCIQTVLKRALDLHAITFLESHLAKTLHLIGYALQEEESGHYPFLIFLERSSNWGLLPLLEELAKSPRVESQRDLIVWVIKKFKELKQHKTDQEMQPEPENESMQSETQQSAAIAEQAVKEERARLAAKRRAQILAQMASAQKTFMEGNAELFKEANEESMRASTSSAGAMEWLDIVEEEDEKKVENCCLGPNRKIVRLEDKTYTCILCSEDAVVSRYGPSMVYPAFIQKSSVLSRYQKTNDGVLQYLETTIHPSPHTSTCGHVMHIYCFKQYFENEKSKESRRPYRNRTPVLFDVEKNEFLCPLCRFLSNSVLPLVPALSSLNEGPNDLKRALESLDFNTWLEIMDEYTAQLPLEYPSEGDFKKEVTGMCTELYESKFVKIVNEKFGLNIEMEKAGPEKHLNSIFGDTTEENVNNFVNSIKTISPYHAQAPGIEQFLVTWLSCGYTIESLEMLLRATEKPLKGEMSIRYTSCLSGLVRVSGILCSNNSRANIEMISHLKSVYDILLARKSACVLEWDLFGMMVMLIFTTRSVLGAGWGETSIPKGERVDHSIVKSIFLATILRILTTYEPSSDMNDDTYMDEEDQKPIPEHEKLLSFYYNYNIYLDENNAPVTAASQNISTRILIEQIKLQCHTFLRCSCLLFNFMTDVELPDELQYLGGDTFEVMTSYLGLSSDITSYFDDAVCVNFMTRLAEHPDIIEFKRKILDRRTDEIVPIVSPVTPIRQLITLPDDYIDVINSVSLFTCPNNEKDESRNPTMCLVCGEILCSQTYCCQKDIVVQDAIRKDKNETIQVGACTYHMHSCGAGIGIFLRIRDAEILLLGPNKGCFISAPYLDDYGETDQGLRRGNPLHLCQERYKKLHLMWLSHGIHEEIVRRTEAGQNQYATQWQNF</sequence>
<gene>
    <name evidence="13" type="primary">CSON001036</name>
</gene>
<dbReference type="InterPro" id="IPR055194">
    <property type="entry name" value="UBR1-like_WH"/>
</dbReference>
<dbReference type="Pfam" id="PF02617">
    <property type="entry name" value="ClpS"/>
    <property type="match status" value="1"/>
</dbReference>
<evidence type="ECO:0000256" key="8">
    <source>
        <dbReference type="ARBA" id="ARBA00046341"/>
    </source>
</evidence>
<proteinExistence type="inferred from homology"/>
<keyword evidence="5 10" id="KW-0863">Zinc-finger</keyword>
<feature type="zinc finger region" description="UBR-type" evidence="9">
    <location>
        <begin position="101"/>
        <end position="172"/>
    </location>
</feature>
<dbReference type="PANTHER" id="PTHR21497">
    <property type="entry name" value="UBIQUITIN LIGASE E3 ALPHA-RELATED"/>
    <property type="match status" value="1"/>
</dbReference>
<dbReference type="Gene3D" id="1.10.10.2670">
    <property type="entry name" value="E3 ubiquitin-protein ligase"/>
    <property type="match status" value="1"/>
</dbReference>
<evidence type="ECO:0000256" key="5">
    <source>
        <dbReference type="ARBA" id="ARBA00022771"/>
    </source>
</evidence>
<evidence type="ECO:0000313" key="12">
    <source>
        <dbReference type="EMBL" id="SSW99947.1"/>
    </source>
</evidence>
<comment type="pathway">
    <text evidence="2 10">Protein modification; protein ubiquitination.</text>
</comment>
<dbReference type="GO" id="GO:0000151">
    <property type="term" value="C:ubiquitin ligase complex"/>
    <property type="evidence" value="ECO:0007669"/>
    <property type="project" value="TreeGrafter"/>
</dbReference>
<dbReference type="Pfam" id="PF22960">
    <property type="entry name" value="WHD_UBR1"/>
    <property type="match status" value="1"/>
</dbReference>
<dbReference type="EMBL" id="UFQS01000116">
    <property type="protein sequence ID" value="SSW99947.1"/>
    <property type="molecule type" value="Genomic_DNA"/>
</dbReference>
<evidence type="ECO:0000256" key="2">
    <source>
        <dbReference type="ARBA" id="ARBA00004906"/>
    </source>
</evidence>
<evidence type="ECO:0000256" key="6">
    <source>
        <dbReference type="ARBA" id="ARBA00022786"/>
    </source>
</evidence>
<dbReference type="PANTHER" id="PTHR21497:SF24">
    <property type="entry name" value="E3 UBIQUITIN-PROTEIN LIGASE UBR1"/>
    <property type="match status" value="1"/>
</dbReference>
<evidence type="ECO:0000313" key="13">
    <source>
        <dbReference type="EMBL" id="SSX20327.1"/>
    </source>
</evidence>
<accession>A0A336LVG5</accession>
<dbReference type="GO" id="GO:0016567">
    <property type="term" value="P:protein ubiquitination"/>
    <property type="evidence" value="ECO:0007669"/>
    <property type="project" value="UniProtKB-UniRule"/>
</dbReference>
<protein>
    <recommendedName>
        <fullName evidence="10">E3 ubiquitin-protein ligase</fullName>
        <ecNumber evidence="10">2.3.2.27</ecNumber>
    </recommendedName>
</protein>
<dbReference type="GO" id="GO:0071596">
    <property type="term" value="P:ubiquitin-dependent protein catabolic process via the N-end rule pathway"/>
    <property type="evidence" value="ECO:0007669"/>
    <property type="project" value="UniProtKB-UniRule"/>
</dbReference>
<comment type="function">
    <text evidence="10">Ubiquitin ligase protein which is a component of the N-end rule pathway. Recognizes and binds to proteins bearing specific N-terminal residues that are destabilizing according to the N-end rule, leading to their ubiquitination and subsequent degradation.</text>
</comment>
<dbReference type="InterPro" id="IPR014719">
    <property type="entry name" value="Ribosomal_bL12_C/ClpS-like"/>
</dbReference>
<reference evidence="13" key="2">
    <citation type="submission" date="2018-07" db="EMBL/GenBank/DDBJ databases">
        <authorList>
            <person name="Quirk P.G."/>
            <person name="Krulwich T.A."/>
        </authorList>
    </citation>
    <scope>NUCLEOTIDE SEQUENCE</scope>
</reference>
<dbReference type="GO" id="GO:0061630">
    <property type="term" value="F:ubiquitin protein ligase activity"/>
    <property type="evidence" value="ECO:0007669"/>
    <property type="project" value="UniProtKB-UniRule"/>
</dbReference>
<dbReference type="InterPro" id="IPR044046">
    <property type="entry name" value="E3_ligase_UBR-like_C"/>
</dbReference>
<keyword evidence="6 10" id="KW-0833">Ubl conjugation pathway</keyword>
<comment type="catalytic activity">
    <reaction evidence="1 10">
        <text>S-ubiquitinyl-[E2 ubiquitin-conjugating enzyme]-L-cysteine + [acceptor protein]-L-lysine = [E2 ubiquitin-conjugating enzyme]-L-cysteine + N(6)-ubiquitinyl-[acceptor protein]-L-lysine.</text>
        <dbReference type="EC" id="2.3.2.27"/>
    </reaction>
</comment>
<dbReference type="SMART" id="SM00396">
    <property type="entry name" value="ZnF_UBR1"/>
    <property type="match status" value="1"/>
</dbReference>